<evidence type="ECO:0000256" key="14">
    <source>
        <dbReference type="PIRSR" id="PIRSR601952-1"/>
    </source>
</evidence>
<comment type="similarity">
    <text evidence="2 16">Belongs to the alkaline phosphatase family.</text>
</comment>
<evidence type="ECO:0000256" key="3">
    <source>
        <dbReference type="ARBA" id="ARBA00012647"/>
    </source>
</evidence>
<dbReference type="GO" id="GO:0046872">
    <property type="term" value="F:metal ion binding"/>
    <property type="evidence" value="ECO:0007669"/>
    <property type="project" value="UniProtKB-KW"/>
</dbReference>
<comment type="cofactor">
    <cofactor evidence="15">
        <name>Mg(2+)</name>
        <dbReference type="ChEBI" id="CHEBI:18420"/>
    </cofactor>
    <text evidence="15">Binds 1 Mg(2+) ion.</text>
</comment>
<dbReference type="GeneID" id="110976336"/>
<dbReference type="KEGG" id="aplc:110976336"/>
<dbReference type="GO" id="GO:0005886">
    <property type="term" value="C:plasma membrane"/>
    <property type="evidence" value="ECO:0007669"/>
    <property type="project" value="UniProtKB-SubCell"/>
</dbReference>
<dbReference type="InterPro" id="IPR017850">
    <property type="entry name" value="Alkaline_phosphatase_core_sf"/>
</dbReference>
<keyword evidence="12" id="KW-0325">Glycoprotein</keyword>
<evidence type="ECO:0000256" key="15">
    <source>
        <dbReference type="PIRSR" id="PIRSR601952-2"/>
    </source>
</evidence>
<dbReference type="PANTHER" id="PTHR11596">
    <property type="entry name" value="ALKALINE PHOSPHATASE"/>
    <property type="match status" value="1"/>
</dbReference>
<dbReference type="InterPro" id="IPR018299">
    <property type="entry name" value="Alkaline_phosphatase_AS"/>
</dbReference>
<feature type="binding site" evidence="15">
    <location>
        <position position="301"/>
    </location>
    <ligand>
        <name>Mg(2+)</name>
        <dbReference type="ChEBI" id="CHEBI:18420"/>
    </ligand>
</feature>
<dbReference type="PANTHER" id="PTHR11596:SF5">
    <property type="entry name" value="ALKALINE PHOSPHATASE"/>
    <property type="match status" value="1"/>
</dbReference>
<organism evidence="18 19">
    <name type="scientific">Acanthaster planci</name>
    <name type="common">Crown-of-thorns starfish</name>
    <dbReference type="NCBI Taxonomy" id="133434"/>
    <lineage>
        <taxon>Eukaryota</taxon>
        <taxon>Metazoa</taxon>
        <taxon>Echinodermata</taxon>
        <taxon>Eleutherozoa</taxon>
        <taxon>Asterozoa</taxon>
        <taxon>Asteroidea</taxon>
        <taxon>Valvatacea</taxon>
        <taxon>Valvatida</taxon>
        <taxon>Acanthasteridae</taxon>
        <taxon>Acanthaster</taxon>
    </lineage>
</organism>
<comment type="cofactor">
    <cofactor evidence="15">
        <name>Zn(2+)</name>
        <dbReference type="ChEBI" id="CHEBI:29105"/>
    </cofactor>
    <text evidence="15">Binds 2 Zn(2+) ions.</text>
</comment>
<keyword evidence="18" id="KW-1185">Reference proteome</keyword>
<feature type="binding site" evidence="15">
    <location>
        <position position="310"/>
    </location>
    <ligand>
        <name>Zn(2+)</name>
        <dbReference type="ChEBI" id="CHEBI:29105"/>
        <label>2</label>
    </ligand>
</feature>
<dbReference type="InterPro" id="IPR001952">
    <property type="entry name" value="Alkaline_phosphatase"/>
</dbReference>
<reference evidence="19" key="1">
    <citation type="submission" date="2025-08" db="UniProtKB">
        <authorList>
            <consortium name="RefSeq"/>
        </authorList>
    </citation>
    <scope>IDENTIFICATION</scope>
</reference>
<evidence type="ECO:0000313" key="19">
    <source>
        <dbReference type="RefSeq" id="XP_022085217.1"/>
    </source>
</evidence>
<dbReference type="Proteomes" id="UP000694845">
    <property type="component" value="Unplaced"/>
</dbReference>
<keyword evidence="11" id="KW-0472">Membrane</keyword>
<keyword evidence="10 15" id="KW-0460">Magnesium</keyword>
<dbReference type="PRINTS" id="PR00113">
    <property type="entry name" value="ALKPHPHTASE"/>
</dbReference>
<sequence length="476" mass="52180">MSLATDYPEHWRRQAYESLHKALDDAKQNKKIAHNVIMFLGDGMSISTVVSTRILKGQNAGNPGEETVLSYEAFPHIGLSKTYNTDHQVPDSAGTATAYLTGVKTKKGVIGLDGRALYRNCDTAAGREVSSILKVAKEAGMAVGFVTTTRITHASPAGLYAHVPYRHWEHDTDGTSCDDIAKQFVRSEMDIDVALGGGWREFRPTSYIEGGSSGKREDSLDLIQEWEARYKSKGNAKYITKLDELQNLDVQGTDYVLGLFNADHIDYEADNVAGQPTVAEMTEQAIRLLSRGGRRYFLFVEGGRIDHAHHVNVAHLALTESLGMEKAVEKSLELTKGTDTLTVVTSDHSHTLTITGYPVRGNPILGYNQQKSDIIFSDGLPYTTLNYGIGPGGFEVQKSFKENSHRPDPSKTDTQAPHYMQSALIAAVPGAHAGDDVAIFAHGPMSHLFHSVHEQNYIMHAMQYAACIGDFAPNCH</sequence>
<dbReference type="GO" id="GO:0004035">
    <property type="term" value="F:alkaline phosphatase activity"/>
    <property type="evidence" value="ECO:0007669"/>
    <property type="project" value="UniProtKB-EC"/>
</dbReference>
<evidence type="ECO:0000256" key="16">
    <source>
        <dbReference type="RuleBase" id="RU003946"/>
    </source>
</evidence>
<evidence type="ECO:0000256" key="7">
    <source>
        <dbReference type="ARBA" id="ARBA00022723"/>
    </source>
</evidence>
<evidence type="ECO:0000313" key="18">
    <source>
        <dbReference type="Proteomes" id="UP000694845"/>
    </source>
</evidence>
<dbReference type="OrthoDB" id="5818554at2759"/>
<keyword evidence="9 15" id="KW-0862">Zinc</keyword>
<keyword evidence="5" id="KW-0597">Phosphoprotein</keyword>
<protein>
    <recommendedName>
        <fullName evidence="3 17">Alkaline phosphatase</fullName>
        <ecNumber evidence="3 17">3.1.3.1</ecNumber>
    </recommendedName>
</protein>
<dbReference type="AlphaFoldDB" id="A0A8B7XY76"/>
<feature type="binding site" evidence="15">
    <location>
        <position position="348"/>
    </location>
    <ligand>
        <name>Zn(2+)</name>
        <dbReference type="ChEBI" id="CHEBI:29105"/>
        <label>2</label>
    </ligand>
</feature>
<keyword evidence="7 15" id="KW-0479">Metal-binding</keyword>
<evidence type="ECO:0000256" key="11">
    <source>
        <dbReference type="ARBA" id="ARBA00023136"/>
    </source>
</evidence>
<evidence type="ECO:0000256" key="13">
    <source>
        <dbReference type="ARBA" id="ARBA00023288"/>
    </source>
</evidence>
<evidence type="ECO:0000256" key="9">
    <source>
        <dbReference type="ARBA" id="ARBA00022833"/>
    </source>
</evidence>
<evidence type="ECO:0000256" key="1">
    <source>
        <dbReference type="ARBA" id="ARBA00004609"/>
    </source>
</evidence>
<name>A0A8B7XY76_ACAPL</name>
<dbReference type="SUPFAM" id="SSF53649">
    <property type="entry name" value="Alkaline phosphatase-like"/>
    <property type="match status" value="1"/>
</dbReference>
<dbReference type="RefSeq" id="XP_022085217.1">
    <property type="nucleotide sequence ID" value="XM_022229525.1"/>
</dbReference>
<evidence type="ECO:0000256" key="10">
    <source>
        <dbReference type="ARBA" id="ARBA00022842"/>
    </source>
</evidence>
<evidence type="ECO:0000256" key="4">
    <source>
        <dbReference type="ARBA" id="ARBA00022475"/>
    </source>
</evidence>
<evidence type="ECO:0000256" key="8">
    <source>
        <dbReference type="ARBA" id="ARBA00022801"/>
    </source>
</evidence>
<dbReference type="SMART" id="SM00098">
    <property type="entry name" value="alkPPc"/>
    <property type="match status" value="1"/>
</dbReference>
<feature type="binding site" evidence="15">
    <location>
        <position position="347"/>
    </location>
    <ligand>
        <name>Zn(2+)</name>
        <dbReference type="ChEBI" id="CHEBI:29105"/>
        <label>2</label>
    </ligand>
</feature>
<evidence type="ECO:0000256" key="12">
    <source>
        <dbReference type="ARBA" id="ARBA00023180"/>
    </source>
</evidence>
<accession>A0A8B7XY76</accession>
<keyword evidence="4" id="KW-1003">Cell membrane</keyword>
<evidence type="ECO:0000256" key="5">
    <source>
        <dbReference type="ARBA" id="ARBA00022553"/>
    </source>
</evidence>
<keyword evidence="13" id="KW-0449">Lipoprotein</keyword>
<dbReference type="Gene3D" id="3.40.720.10">
    <property type="entry name" value="Alkaline Phosphatase, subunit A"/>
    <property type="match status" value="1"/>
</dbReference>
<keyword evidence="6" id="KW-0336">GPI-anchor</keyword>
<feature type="binding site" evidence="15">
    <location>
        <position position="432"/>
    </location>
    <ligand>
        <name>Zn(2+)</name>
        <dbReference type="ChEBI" id="CHEBI:29105"/>
        <label>2</label>
    </ligand>
</feature>
<dbReference type="GO" id="GO:0098552">
    <property type="term" value="C:side of membrane"/>
    <property type="evidence" value="ECO:0007669"/>
    <property type="project" value="UniProtKB-KW"/>
</dbReference>
<feature type="binding site" evidence="15">
    <location>
        <position position="155"/>
    </location>
    <ligand>
        <name>Mg(2+)</name>
        <dbReference type="ChEBI" id="CHEBI:18420"/>
    </ligand>
</feature>
<evidence type="ECO:0000256" key="2">
    <source>
        <dbReference type="ARBA" id="ARBA00005984"/>
    </source>
</evidence>
<dbReference type="PROSITE" id="PS00123">
    <property type="entry name" value="ALKALINE_PHOSPHATASE"/>
    <property type="match status" value="1"/>
</dbReference>
<dbReference type="FunFam" id="3.40.720.10:FF:000008">
    <property type="entry name" value="Alkaline phosphatase"/>
    <property type="match status" value="1"/>
</dbReference>
<comment type="subcellular location">
    <subcellularLocation>
        <location evidence="1">Cell membrane</location>
        <topology evidence="1">Lipid-anchor</topology>
        <topology evidence="1">GPI-anchor</topology>
    </subcellularLocation>
</comment>
<gene>
    <name evidence="19" type="primary">LOC110976336</name>
</gene>
<feature type="binding site" evidence="15">
    <location>
        <position position="153"/>
    </location>
    <ligand>
        <name>Mg(2+)</name>
        <dbReference type="ChEBI" id="CHEBI:18420"/>
    </ligand>
</feature>
<dbReference type="CDD" id="cd16012">
    <property type="entry name" value="ALP"/>
    <property type="match status" value="1"/>
</dbReference>
<dbReference type="OMA" id="HHESNAY"/>
<dbReference type="Pfam" id="PF00245">
    <property type="entry name" value="Alk_phosphatase"/>
    <property type="match status" value="1"/>
</dbReference>
<evidence type="ECO:0000256" key="6">
    <source>
        <dbReference type="ARBA" id="ARBA00022622"/>
    </source>
</evidence>
<keyword evidence="8 17" id="KW-0378">Hydrolase</keyword>
<feature type="binding site" evidence="15">
    <location>
        <position position="306"/>
    </location>
    <ligand>
        <name>Zn(2+)</name>
        <dbReference type="ChEBI" id="CHEBI:29105"/>
        <label>2</label>
    </ligand>
</feature>
<proteinExistence type="inferred from homology"/>
<feature type="binding site" evidence="15">
    <location>
        <position position="42"/>
    </location>
    <ligand>
        <name>Zn(2+)</name>
        <dbReference type="ChEBI" id="CHEBI:29105"/>
        <label>2</label>
    </ligand>
</feature>
<dbReference type="EC" id="3.1.3.1" evidence="3 17"/>
<feature type="active site" description="Phosphoserine intermediate" evidence="14">
    <location>
        <position position="92"/>
    </location>
</feature>
<comment type="catalytic activity">
    <reaction evidence="17">
        <text>a phosphate monoester + H2O = an alcohol + phosphate</text>
        <dbReference type="Rhea" id="RHEA:15017"/>
        <dbReference type="ChEBI" id="CHEBI:15377"/>
        <dbReference type="ChEBI" id="CHEBI:30879"/>
        <dbReference type="ChEBI" id="CHEBI:43474"/>
        <dbReference type="ChEBI" id="CHEBI:67140"/>
        <dbReference type="EC" id="3.1.3.1"/>
    </reaction>
</comment>
<evidence type="ECO:0000256" key="17">
    <source>
        <dbReference type="RuleBase" id="RU003947"/>
    </source>
</evidence>
<feature type="binding site" evidence="15">
    <location>
        <position position="42"/>
    </location>
    <ligand>
        <name>Mg(2+)</name>
        <dbReference type="ChEBI" id="CHEBI:18420"/>
    </ligand>
</feature>